<dbReference type="SUPFAM" id="SSF100950">
    <property type="entry name" value="NagB/RpiA/CoA transferase-like"/>
    <property type="match status" value="1"/>
</dbReference>
<dbReference type="GO" id="GO:0005975">
    <property type="term" value="P:carbohydrate metabolic process"/>
    <property type="evidence" value="ECO:0007669"/>
    <property type="project" value="InterPro"/>
</dbReference>
<dbReference type="PANTHER" id="PTHR11280:SF6">
    <property type="entry name" value="GLUCOSAMINE-6-PHOSPHATE ISOMERASE NAGB"/>
    <property type="match status" value="1"/>
</dbReference>
<dbReference type="InterPro" id="IPR006148">
    <property type="entry name" value="Glc/Gal-6P_isomerase"/>
</dbReference>
<dbReference type="GO" id="GO:0042802">
    <property type="term" value="F:identical protein binding"/>
    <property type="evidence" value="ECO:0007669"/>
    <property type="project" value="TreeGrafter"/>
</dbReference>
<dbReference type="CDD" id="cd01399">
    <property type="entry name" value="GlcN6P_deaminase"/>
    <property type="match status" value="1"/>
</dbReference>
<dbReference type="GO" id="GO:0019262">
    <property type="term" value="P:N-acetylneuraminate catabolic process"/>
    <property type="evidence" value="ECO:0007669"/>
    <property type="project" value="TreeGrafter"/>
</dbReference>
<evidence type="ECO:0000313" key="3">
    <source>
        <dbReference type="Proteomes" id="UP000194474"/>
    </source>
</evidence>
<sequence>MELKIHENGDELGRHAAEDGAAAINHAIARAGQATIIVATGASQFAMLDALVGHDIDWSRVAAFHLDEYVGLPATHRASFRGYLRTRFVDRVKGLREFVEVGGDAADLGEEVARLNARLADETVDVCFAGIGENCHLAFNDPPADFAIEDPYIVVDLDAACRQQQFGEGWFDSIEAVPARAISMSIRQIMKSRKIVLSVPDQRKALAVRQAVQQPVSPLHPASILQRHPNATLHLDRASASMLE</sequence>
<feature type="domain" description="Glucosamine/galactosamine-6-phosphate isomerase" evidence="1">
    <location>
        <begin position="9"/>
        <end position="228"/>
    </location>
</feature>
<name>A0A1Y6G5P9_9HYPH</name>
<accession>A0A1Y6G5P9</accession>
<dbReference type="GO" id="GO:0006043">
    <property type="term" value="P:glucosamine catabolic process"/>
    <property type="evidence" value="ECO:0007669"/>
    <property type="project" value="TreeGrafter"/>
</dbReference>
<dbReference type="PANTHER" id="PTHR11280">
    <property type="entry name" value="GLUCOSAMINE-6-PHOSPHATE ISOMERASE"/>
    <property type="match status" value="1"/>
</dbReference>
<proteinExistence type="predicted"/>
<keyword evidence="3" id="KW-1185">Reference proteome</keyword>
<reference evidence="3" key="1">
    <citation type="submission" date="2017-04" db="EMBL/GenBank/DDBJ databases">
        <authorList>
            <person name="Varghese N."/>
            <person name="Submissions S."/>
        </authorList>
    </citation>
    <scope>NUCLEOTIDE SEQUENCE [LARGE SCALE GENOMIC DNA]</scope>
</reference>
<dbReference type="GO" id="GO:0004342">
    <property type="term" value="F:glucosamine-6-phosphate deaminase activity"/>
    <property type="evidence" value="ECO:0007669"/>
    <property type="project" value="InterPro"/>
</dbReference>
<dbReference type="InterPro" id="IPR004547">
    <property type="entry name" value="Glucosamine6P_isomerase"/>
</dbReference>
<dbReference type="AlphaFoldDB" id="A0A1Y6G5P9"/>
<dbReference type="GO" id="GO:0005737">
    <property type="term" value="C:cytoplasm"/>
    <property type="evidence" value="ECO:0007669"/>
    <property type="project" value="TreeGrafter"/>
</dbReference>
<dbReference type="OrthoDB" id="9791139at2"/>
<gene>
    <name evidence="2" type="ORF">SAMN06295905_2673</name>
</gene>
<dbReference type="GO" id="GO:0006046">
    <property type="term" value="P:N-acetylglucosamine catabolic process"/>
    <property type="evidence" value="ECO:0007669"/>
    <property type="project" value="TreeGrafter"/>
</dbReference>
<evidence type="ECO:0000313" key="2">
    <source>
        <dbReference type="EMBL" id="SMQ85396.1"/>
    </source>
</evidence>
<evidence type="ECO:0000259" key="1">
    <source>
        <dbReference type="Pfam" id="PF01182"/>
    </source>
</evidence>
<dbReference type="Proteomes" id="UP000194474">
    <property type="component" value="Unassembled WGS sequence"/>
</dbReference>
<protein>
    <submittedName>
        <fullName evidence="2">Glucosamine-6-phosphate deaminase</fullName>
    </submittedName>
</protein>
<dbReference type="EMBL" id="FXWK01000002">
    <property type="protein sequence ID" value="SMQ85396.1"/>
    <property type="molecule type" value="Genomic_DNA"/>
</dbReference>
<organism evidence="2 3">
    <name type="scientific">Devosia lucknowensis</name>
    <dbReference type="NCBI Taxonomy" id="1096929"/>
    <lineage>
        <taxon>Bacteria</taxon>
        <taxon>Pseudomonadati</taxon>
        <taxon>Pseudomonadota</taxon>
        <taxon>Alphaproteobacteria</taxon>
        <taxon>Hyphomicrobiales</taxon>
        <taxon>Devosiaceae</taxon>
        <taxon>Devosia</taxon>
    </lineage>
</organism>
<dbReference type="InterPro" id="IPR037171">
    <property type="entry name" value="NagB/RpiA_transferase-like"/>
</dbReference>
<dbReference type="Gene3D" id="3.40.50.1360">
    <property type="match status" value="1"/>
</dbReference>
<dbReference type="RefSeq" id="WP_086471070.1">
    <property type="nucleotide sequence ID" value="NZ_FXWK01000002.1"/>
</dbReference>
<dbReference type="Pfam" id="PF01182">
    <property type="entry name" value="Glucosamine_iso"/>
    <property type="match status" value="1"/>
</dbReference>